<dbReference type="Pfam" id="PF00248">
    <property type="entry name" value="Aldo_ket_red"/>
    <property type="match status" value="1"/>
</dbReference>
<reference evidence="4 5" key="1">
    <citation type="submission" date="2019-10" db="EMBL/GenBank/DDBJ databases">
        <title>Nocardia macrotermitis sp. nov. and Nocardia aurantia sp. nov., isolated from the gut of fungus growing-termite Macrotermes natalensis.</title>
        <authorList>
            <person name="Benndorf R."/>
            <person name="Schwitalla J."/>
            <person name="Martin K."/>
            <person name="De Beer W."/>
            <person name="Kaster A.-K."/>
            <person name="Vollmers J."/>
            <person name="Poulsen M."/>
            <person name="Beemelmanns C."/>
        </authorList>
    </citation>
    <scope>NUCLEOTIDE SEQUENCE [LARGE SCALE GENOMIC DNA]</scope>
    <source>
        <strain evidence="4 5">RB56</strain>
    </source>
</reference>
<dbReference type="Proteomes" id="UP000431401">
    <property type="component" value="Unassembled WGS sequence"/>
</dbReference>
<keyword evidence="1 4" id="KW-0560">Oxidoreductase</keyword>
<dbReference type="SUPFAM" id="SSF51430">
    <property type="entry name" value="NAD(P)-linked oxidoreductase"/>
    <property type="match status" value="1"/>
</dbReference>
<dbReference type="InterPro" id="IPR020471">
    <property type="entry name" value="AKR"/>
</dbReference>
<accession>A0A7K0DQN9</accession>
<dbReference type="Gene3D" id="3.20.20.100">
    <property type="entry name" value="NADP-dependent oxidoreductase domain"/>
    <property type="match status" value="1"/>
</dbReference>
<dbReference type="InterPro" id="IPR023210">
    <property type="entry name" value="NADP_OxRdtase_dom"/>
</dbReference>
<sequence length="322" mass="33606">MTSDAHVVPSSTGPAGPARESGRADRPGATALLGDRPVARIGFGAMQLVHRRVPPVDPDTAIAVLRRAVEGGVDHIDTAQFYGAGACNRLIHTALAPYDDRLTIVTKIGADNDASGGIVPAQRPEQLRAQIHANLAELRVDRLPVVNLRRADIPPGIIATGDQAVGIDDQLAELISLREEGLIGGIGLSNVAAETLRAALPAGIAGVQNVYNLLNRDTAPVLEVCREHDIAWVPYFPLGSAGFAGWSSVTDDPVVRAAADRLRTTPAGIALAWLLADYDHTLLIPGTADLAHLAGNLAAGDIVLDRNTRAELDALGEPAPAG</sequence>
<dbReference type="RefSeq" id="WP_153343677.1">
    <property type="nucleotide sequence ID" value="NZ_WEGI01000007.1"/>
</dbReference>
<dbReference type="EC" id="1.1.1.65" evidence="4"/>
<dbReference type="GO" id="GO:0050236">
    <property type="term" value="F:pyridoxine 4-dehydrogenase (NADP+) activity"/>
    <property type="evidence" value="ECO:0007669"/>
    <property type="project" value="UniProtKB-EC"/>
</dbReference>
<dbReference type="EMBL" id="WEGI01000007">
    <property type="protein sequence ID" value="MQY28096.1"/>
    <property type="molecule type" value="Genomic_DNA"/>
</dbReference>
<protein>
    <submittedName>
        <fullName evidence="4">Pyridoxine 4-dehydrogenase</fullName>
        <ecNumber evidence="4">1.1.1.65</ecNumber>
    </submittedName>
</protein>
<dbReference type="OrthoDB" id="9768793at2"/>
<comment type="caution">
    <text evidence="4">The sequence shown here is derived from an EMBL/GenBank/DDBJ whole genome shotgun (WGS) entry which is preliminary data.</text>
</comment>
<dbReference type="PANTHER" id="PTHR43625:SF40">
    <property type="entry name" value="ALDO-KETO REDUCTASE YAKC [NADP(+)]"/>
    <property type="match status" value="1"/>
</dbReference>
<evidence type="ECO:0000313" key="5">
    <source>
        <dbReference type="Proteomes" id="UP000431401"/>
    </source>
</evidence>
<dbReference type="AlphaFoldDB" id="A0A7K0DQN9"/>
<gene>
    <name evidence="4" type="primary">pdxI_3</name>
    <name evidence="4" type="ORF">NRB56_36790</name>
</gene>
<feature type="domain" description="NADP-dependent oxidoreductase" evidence="3">
    <location>
        <begin position="40"/>
        <end position="315"/>
    </location>
</feature>
<evidence type="ECO:0000256" key="2">
    <source>
        <dbReference type="SAM" id="MobiDB-lite"/>
    </source>
</evidence>
<proteinExistence type="predicted"/>
<keyword evidence="5" id="KW-1185">Reference proteome</keyword>
<name>A0A7K0DQN9_9NOCA</name>
<dbReference type="PANTHER" id="PTHR43625">
    <property type="entry name" value="AFLATOXIN B1 ALDEHYDE REDUCTASE"/>
    <property type="match status" value="1"/>
</dbReference>
<organism evidence="4 5">
    <name type="scientific">Nocardia aurantia</name>
    <dbReference type="NCBI Taxonomy" id="2585199"/>
    <lineage>
        <taxon>Bacteria</taxon>
        <taxon>Bacillati</taxon>
        <taxon>Actinomycetota</taxon>
        <taxon>Actinomycetes</taxon>
        <taxon>Mycobacteriales</taxon>
        <taxon>Nocardiaceae</taxon>
        <taxon>Nocardia</taxon>
    </lineage>
</organism>
<evidence type="ECO:0000313" key="4">
    <source>
        <dbReference type="EMBL" id="MQY28096.1"/>
    </source>
</evidence>
<evidence type="ECO:0000259" key="3">
    <source>
        <dbReference type="Pfam" id="PF00248"/>
    </source>
</evidence>
<dbReference type="PRINTS" id="PR00069">
    <property type="entry name" value="ALDKETRDTASE"/>
</dbReference>
<dbReference type="InterPro" id="IPR036812">
    <property type="entry name" value="NAD(P)_OxRdtase_dom_sf"/>
</dbReference>
<evidence type="ECO:0000256" key="1">
    <source>
        <dbReference type="ARBA" id="ARBA00023002"/>
    </source>
</evidence>
<feature type="compositionally biased region" description="Polar residues" evidence="2">
    <location>
        <begin position="1"/>
        <end position="13"/>
    </location>
</feature>
<dbReference type="InterPro" id="IPR050791">
    <property type="entry name" value="Aldo-Keto_reductase"/>
</dbReference>
<feature type="region of interest" description="Disordered" evidence="2">
    <location>
        <begin position="1"/>
        <end position="30"/>
    </location>
</feature>
<dbReference type="CDD" id="cd19088">
    <property type="entry name" value="AKR_AKR13B1"/>
    <property type="match status" value="1"/>
</dbReference>
<dbReference type="GO" id="GO:0005737">
    <property type="term" value="C:cytoplasm"/>
    <property type="evidence" value="ECO:0007669"/>
    <property type="project" value="TreeGrafter"/>
</dbReference>